<dbReference type="Pfam" id="PF01337">
    <property type="entry name" value="Barstar"/>
    <property type="match status" value="1"/>
</dbReference>
<dbReference type="InterPro" id="IPR000468">
    <property type="entry name" value="Barstar"/>
</dbReference>
<protein>
    <submittedName>
        <fullName evidence="3">Barnase inhibitor</fullName>
    </submittedName>
</protein>
<name>A0A454JJQ3_9NEIS</name>
<reference evidence="3 4" key="1">
    <citation type="submission" date="2018-10" db="EMBL/GenBank/DDBJ databases">
        <title>Draft genome sequence of Aquitalea MWU14-2217 isolated from a wild cranberry bog in Provincetown, Massachusetts.</title>
        <authorList>
            <person name="Ebadzadsahrai G."/>
            <person name="Soby S."/>
        </authorList>
    </citation>
    <scope>NUCLEOTIDE SEQUENCE [LARGE SCALE GENOMIC DNA]</scope>
    <source>
        <strain evidence="3 4">MWU14-2217</strain>
    </source>
</reference>
<dbReference type="Gene3D" id="3.30.370.10">
    <property type="entry name" value="Barstar-like"/>
    <property type="match status" value="1"/>
</dbReference>
<comment type="caution">
    <text evidence="3">The sequence shown here is derived from an EMBL/GenBank/DDBJ whole genome shotgun (WGS) entry which is preliminary data.</text>
</comment>
<comment type="similarity">
    <text evidence="1">Belongs to the barstar family.</text>
</comment>
<keyword evidence="4" id="KW-1185">Reference proteome</keyword>
<evidence type="ECO:0000313" key="3">
    <source>
        <dbReference type="EMBL" id="RMC99165.1"/>
    </source>
</evidence>
<feature type="domain" description="Barstar (barnase inhibitor)" evidence="2">
    <location>
        <begin position="3"/>
        <end position="82"/>
    </location>
</feature>
<dbReference type="EMBL" id="RFAR01000028">
    <property type="protein sequence ID" value="RMC99165.1"/>
    <property type="molecule type" value="Genomic_DNA"/>
</dbReference>
<dbReference type="OrthoDB" id="5295683at2"/>
<accession>A0A454JJQ3</accession>
<organism evidence="3 4">
    <name type="scientific">Aquitalea palustris</name>
    <dbReference type="NCBI Taxonomy" id="2480983"/>
    <lineage>
        <taxon>Bacteria</taxon>
        <taxon>Pseudomonadati</taxon>
        <taxon>Pseudomonadota</taxon>
        <taxon>Betaproteobacteria</taxon>
        <taxon>Neisseriales</taxon>
        <taxon>Chromobacteriaceae</taxon>
        <taxon>Aquitalea</taxon>
    </lineage>
</organism>
<dbReference type="SUPFAM" id="SSF52038">
    <property type="entry name" value="Barstar-related"/>
    <property type="match status" value="1"/>
</dbReference>
<dbReference type="InterPro" id="IPR035905">
    <property type="entry name" value="Barstar-like_sf"/>
</dbReference>
<dbReference type="RefSeq" id="WP_103524315.1">
    <property type="nucleotide sequence ID" value="NZ_JAIZDC010000004.1"/>
</dbReference>
<evidence type="ECO:0000259" key="2">
    <source>
        <dbReference type="Pfam" id="PF01337"/>
    </source>
</evidence>
<evidence type="ECO:0000313" key="4">
    <source>
        <dbReference type="Proteomes" id="UP000274139"/>
    </source>
</evidence>
<dbReference type="AlphaFoldDB" id="A0A454JJQ3"/>
<proteinExistence type="inferred from homology"/>
<sequence>MSVSICELHHITSLEQFYDELSRQLQLPAHFGRNLDALYDSLSADVSGPFEIIWRDTEQSRQQLGADLYATLLEILQSVAAERGDVTLDIHH</sequence>
<dbReference type="Proteomes" id="UP000274139">
    <property type="component" value="Unassembled WGS sequence"/>
</dbReference>
<gene>
    <name evidence="3" type="ORF">EAY64_08400</name>
</gene>
<evidence type="ECO:0000256" key="1">
    <source>
        <dbReference type="ARBA" id="ARBA00006845"/>
    </source>
</evidence>